<comment type="caution">
    <text evidence="3">The sequence shown here is derived from an EMBL/GenBank/DDBJ whole genome shotgun (WGS) entry which is preliminary data.</text>
</comment>
<dbReference type="PROSITE" id="PS00061">
    <property type="entry name" value="ADH_SHORT"/>
    <property type="match status" value="1"/>
</dbReference>
<evidence type="ECO:0000313" key="3">
    <source>
        <dbReference type="EMBL" id="MBP2327975.1"/>
    </source>
</evidence>
<dbReference type="PANTHER" id="PTHR24321">
    <property type="entry name" value="DEHYDROGENASES, SHORT CHAIN"/>
    <property type="match status" value="1"/>
</dbReference>
<evidence type="ECO:0000256" key="1">
    <source>
        <dbReference type="ARBA" id="ARBA00006484"/>
    </source>
</evidence>
<dbReference type="RefSeq" id="WP_209645061.1">
    <property type="nucleotide sequence ID" value="NZ_JAGINW010000001.1"/>
</dbReference>
<proteinExistence type="inferred from homology"/>
<dbReference type="EMBL" id="JAGINW010000001">
    <property type="protein sequence ID" value="MBP2327975.1"/>
    <property type="molecule type" value="Genomic_DNA"/>
</dbReference>
<dbReference type="Pfam" id="PF13561">
    <property type="entry name" value="adh_short_C2"/>
    <property type="match status" value="1"/>
</dbReference>
<keyword evidence="4" id="KW-1185">Reference proteome</keyword>
<keyword evidence="2" id="KW-0560">Oxidoreductase</keyword>
<dbReference type="Gene3D" id="3.40.50.720">
    <property type="entry name" value="NAD(P)-binding Rossmann-like Domain"/>
    <property type="match status" value="1"/>
</dbReference>
<dbReference type="InterPro" id="IPR020904">
    <property type="entry name" value="Sc_DH/Rdtase_CS"/>
</dbReference>
<dbReference type="InterPro" id="IPR036291">
    <property type="entry name" value="NAD(P)-bd_dom_sf"/>
</dbReference>
<protein>
    <submittedName>
        <fullName evidence="3">NAD(P)-dependent dehydrogenase (Short-subunit alcohol dehydrogenase family)</fullName>
    </submittedName>
</protein>
<name>A0ABS4TUA0_9PSEU</name>
<sequence>MRGLTGKRIVVCGGASGIGAATAARLAEEGARVLIGDIDIEGATATGKRITAAGGVAVAMEFDLADEESIQALFDRAVSEFGGLDGVFNVGADLSEATIGRDGDLLSLDPEVWRRTFEVNLLGYARTCRAAIPLLLTNGGGAIVNTSSNASFVGETVRPAYAASKAGINALTRHIAARWGKKGLRCNAISPGLVLSEKALQTMNEQFRAAGLAATRSTRLGKPDDLAGTVAFLMSDDAEWINGQVWSVNGGVALRE</sequence>
<dbReference type="PANTHER" id="PTHR24321:SF14">
    <property type="entry name" value="SHORT-CHAIN TYPE DEHYDROGENASE_REDUCTASE BLR2146-RELATED"/>
    <property type="match status" value="1"/>
</dbReference>
<evidence type="ECO:0000313" key="4">
    <source>
        <dbReference type="Proteomes" id="UP001519332"/>
    </source>
</evidence>
<evidence type="ECO:0000256" key="2">
    <source>
        <dbReference type="ARBA" id="ARBA00023002"/>
    </source>
</evidence>
<dbReference type="SUPFAM" id="SSF51735">
    <property type="entry name" value="NAD(P)-binding Rossmann-fold domains"/>
    <property type="match status" value="1"/>
</dbReference>
<organism evidence="3 4">
    <name type="scientific">Kibdelosporangium banguiense</name>
    <dbReference type="NCBI Taxonomy" id="1365924"/>
    <lineage>
        <taxon>Bacteria</taxon>
        <taxon>Bacillati</taxon>
        <taxon>Actinomycetota</taxon>
        <taxon>Actinomycetes</taxon>
        <taxon>Pseudonocardiales</taxon>
        <taxon>Pseudonocardiaceae</taxon>
        <taxon>Kibdelosporangium</taxon>
    </lineage>
</organism>
<dbReference type="PRINTS" id="PR00081">
    <property type="entry name" value="GDHRDH"/>
</dbReference>
<reference evidence="3 4" key="1">
    <citation type="submission" date="2021-03" db="EMBL/GenBank/DDBJ databases">
        <title>Sequencing the genomes of 1000 actinobacteria strains.</title>
        <authorList>
            <person name="Klenk H.-P."/>
        </authorList>
    </citation>
    <scope>NUCLEOTIDE SEQUENCE [LARGE SCALE GENOMIC DNA]</scope>
    <source>
        <strain evidence="3 4">DSM 46670</strain>
    </source>
</reference>
<dbReference type="CDD" id="cd05233">
    <property type="entry name" value="SDR_c"/>
    <property type="match status" value="1"/>
</dbReference>
<accession>A0ABS4TUA0</accession>
<comment type="similarity">
    <text evidence="1">Belongs to the short-chain dehydrogenases/reductases (SDR) family.</text>
</comment>
<dbReference type="Proteomes" id="UP001519332">
    <property type="component" value="Unassembled WGS sequence"/>
</dbReference>
<dbReference type="InterPro" id="IPR002347">
    <property type="entry name" value="SDR_fam"/>
</dbReference>
<gene>
    <name evidence="3" type="ORF">JOF56_008360</name>
</gene>